<comment type="subunit">
    <text evidence="2">P1 and P2 exist as dimers at the large ribosomal subunit.</text>
</comment>
<reference evidence="7" key="1">
    <citation type="journal article" date="2020" name="Stud. Mycol.">
        <title>101 Dothideomycetes genomes: a test case for predicting lifestyles and emergence of pathogens.</title>
        <authorList>
            <person name="Haridas S."/>
            <person name="Albert R."/>
            <person name="Binder M."/>
            <person name="Bloem J."/>
            <person name="Labutti K."/>
            <person name="Salamov A."/>
            <person name="Andreopoulos B."/>
            <person name="Baker S."/>
            <person name="Barry K."/>
            <person name="Bills G."/>
            <person name="Bluhm B."/>
            <person name="Cannon C."/>
            <person name="Castanera R."/>
            <person name="Culley D."/>
            <person name="Daum C."/>
            <person name="Ezra D."/>
            <person name="Gonzalez J."/>
            <person name="Henrissat B."/>
            <person name="Kuo A."/>
            <person name="Liang C."/>
            <person name="Lipzen A."/>
            <person name="Lutzoni F."/>
            <person name="Magnuson J."/>
            <person name="Mondo S."/>
            <person name="Nolan M."/>
            <person name="Ohm R."/>
            <person name="Pangilinan J."/>
            <person name="Park H.-J."/>
            <person name="Ramirez L."/>
            <person name="Alfaro M."/>
            <person name="Sun H."/>
            <person name="Tritt A."/>
            <person name="Yoshinaga Y."/>
            <person name="Zwiers L.-H."/>
            <person name="Turgeon B."/>
            <person name="Goodwin S."/>
            <person name="Spatafora J."/>
            <person name="Crous P."/>
            <person name="Grigoriev I."/>
        </authorList>
    </citation>
    <scope>NUCLEOTIDE SEQUENCE</scope>
    <source>
        <strain evidence="7">CBS 690.94</strain>
    </source>
</reference>
<comment type="caution">
    <text evidence="7">The sequence shown here is derived from an EMBL/GenBank/DDBJ whole genome shotgun (WGS) entry which is preliminary data.</text>
</comment>
<organism evidence="7 8">
    <name type="scientific">Karstenula rhodostoma CBS 690.94</name>
    <dbReference type="NCBI Taxonomy" id="1392251"/>
    <lineage>
        <taxon>Eukaryota</taxon>
        <taxon>Fungi</taxon>
        <taxon>Dikarya</taxon>
        <taxon>Ascomycota</taxon>
        <taxon>Pezizomycotina</taxon>
        <taxon>Dothideomycetes</taxon>
        <taxon>Pleosporomycetidae</taxon>
        <taxon>Pleosporales</taxon>
        <taxon>Massarineae</taxon>
        <taxon>Didymosphaeriaceae</taxon>
        <taxon>Karstenula</taxon>
    </lineage>
</organism>
<evidence type="ECO:0000256" key="4">
    <source>
        <dbReference type="ARBA" id="ARBA00022980"/>
    </source>
</evidence>
<gene>
    <name evidence="7" type="ORF">P171DRAFT_527011</name>
</gene>
<dbReference type="Gene3D" id="1.10.10.1410">
    <property type="match status" value="1"/>
</dbReference>
<dbReference type="AlphaFoldDB" id="A0A9P4P365"/>
<evidence type="ECO:0000313" key="7">
    <source>
        <dbReference type="EMBL" id="KAF2437470.1"/>
    </source>
</evidence>
<keyword evidence="8" id="KW-1185">Reference proteome</keyword>
<dbReference type="HAMAP" id="MF_01478">
    <property type="entry name" value="Ribosomal_L12_arch"/>
    <property type="match status" value="1"/>
</dbReference>
<proteinExistence type="inferred from homology"/>
<keyword evidence="4 7" id="KW-0689">Ribosomal protein</keyword>
<dbReference type="FunFam" id="1.10.10.1410:FF:000002">
    <property type="entry name" value="60S acidic ribosomal protein P2"/>
    <property type="match status" value="1"/>
</dbReference>
<dbReference type="GO" id="GO:0002182">
    <property type="term" value="P:cytoplasmic translational elongation"/>
    <property type="evidence" value="ECO:0007669"/>
    <property type="project" value="InterPro"/>
</dbReference>
<dbReference type="PRINTS" id="PR00456">
    <property type="entry name" value="RIBOSOMALP2"/>
</dbReference>
<accession>A0A9P4P365</accession>
<dbReference type="EMBL" id="MU001516">
    <property type="protein sequence ID" value="KAF2437470.1"/>
    <property type="molecule type" value="Genomic_DNA"/>
</dbReference>
<dbReference type="PANTHER" id="PTHR21141">
    <property type="entry name" value="60S ACIDIC RIBOSOMAL PROTEIN FAMILY MEMBER"/>
    <property type="match status" value="1"/>
</dbReference>
<dbReference type="GO" id="GO:0022625">
    <property type="term" value="C:cytosolic large ribosomal subunit"/>
    <property type="evidence" value="ECO:0007669"/>
    <property type="project" value="InterPro"/>
</dbReference>
<protein>
    <submittedName>
        <fullName evidence="7">Ribosomal protein 60S</fullName>
    </submittedName>
</protein>
<evidence type="ECO:0000256" key="6">
    <source>
        <dbReference type="SAM" id="MobiDB-lite"/>
    </source>
</evidence>
<evidence type="ECO:0000256" key="2">
    <source>
        <dbReference type="ARBA" id="ARBA00011266"/>
    </source>
</evidence>
<dbReference type="GO" id="GO:0003735">
    <property type="term" value="F:structural constituent of ribosome"/>
    <property type="evidence" value="ECO:0007669"/>
    <property type="project" value="InterPro"/>
</dbReference>
<comment type="similarity">
    <text evidence="1">Belongs to the eukaryotic ribosomal protein P1/P2 family.</text>
</comment>
<sequence length="111" mass="11004">MKHLAAYLLLGLGGNTAPSAADIKEVLESVGIEADSERLEKLLSELEGKDINELISSGSEKLASVPSGGSGAAASGGAAAGGAAPAEEAAAAPAEEEKEESDDDMGFGLFD</sequence>
<dbReference type="InterPro" id="IPR044076">
    <property type="entry name" value="Ribosomal_P2"/>
</dbReference>
<dbReference type="Proteomes" id="UP000799764">
    <property type="component" value="Unassembled WGS sequence"/>
</dbReference>
<evidence type="ECO:0000256" key="3">
    <source>
        <dbReference type="ARBA" id="ARBA00022553"/>
    </source>
</evidence>
<dbReference type="CDD" id="cd05833">
    <property type="entry name" value="Ribosomal_P2"/>
    <property type="match status" value="1"/>
</dbReference>
<dbReference type="InterPro" id="IPR038716">
    <property type="entry name" value="P1/P2_N_sf"/>
</dbReference>
<evidence type="ECO:0000256" key="5">
    <source>
        <dbReference type="ARBA" id="ARBA00023274"/>
    </source>
</evidence>
<keyword evidence="5" id="KW-0687">Ribonucleoprotein</keyword>
<dbReference type="Pfam" id="PF00428">
    <property type="entry name" value="Ribosomal_60s"/>
    <property type="match status" value="1"/>
</dbReference>
<evidence type="ECO:0000256" key="1">
    <source>
        <dbReference type="ARBA" id="ARBA00005436"/>
    </source>
</evidence>
<dbReference type="PANTHER" id="PTHR21141:SF5">
    <property type="entry name" value="LARGE RIBOSOMAL SUBUNIT PROTEIN P2"/>
    <property type="match status" value="1"/>
</dbReference>
<feature type="compositionally biased region" description="Low complexity" evidence="6">
    <location>
        <begin position="63"/>
        <end position="93"/>
    </location>
</feature>
<feature type="compositionally biased region" description="Acidic residues" evidence="6">
    <location>
        <begin position="94"/>
        <end position="105"/>
    </location>
</feature>
<name>A0A9P4P365_9PLEO</name>
<dbReference type="InterPro" id="IPR027534">
    <property type="entry name" value="Ribosomal_P1/P2"/>
</dbReference>
<dbReference type="InterPro" id="IPR001859">
    <property type="entry name" value="Ribosomal_P1/P2_euk"/>
</dbReference>
<keyword evidence="3" id="KW-0597">Phosphoprotein</keyword>
<feature type="region of interest" description="Disordered" evidence="6">
    <location>
        <begin position="60"/>
        <end position="111"/>
    </location>
</feature>
<evidence type="ECO:0000313" key="8">
    <source>
        <dbReference type="Proteomes" id="UP000799764"/>
    </source>
</evidence>